<name>A0ABS9DF94_9ACTN</name>
<dbReference type="Proteomes" id="UP001108089">
    <property type="component" value="Unassembled WGS sequence"/>
</dbReference>
<proteinExistence type="inferred from homology"/>
<keyword evidence="7" id="KW-1185">Reference proteome</keyword>
<dbReference type="Gene3D" id="3.40.50.150">
    <property type="entry name" value="Vaccinia Virus protein VP39"/>
    <property type="match status" value="1"/>
</dbReference>
<evidence type="ECO:0000313" key="6">
    <source>
        <dbReference type="EMBL" id="MCF3936974.1"/>
    </source>
</evidence>
<evidence type="ECO:0000259" key="5">
    <source>
        <dbReference type="Pfam" id="PF01555"/>
    </source>
</evidence>
<dbReference type="PROSITE" id="PS00092">
    <property type="entry name" value="N6_MTASE"/>
    <property type="match status" value="1"/>
</dbReference>
<dbReference type="InterPro" id="IPR002941">
    <property type="entry name" value="DNA_methylase_N4/N6"/>
</dbReference>
<dbReference type="PRINTS" id="PR00506">
    <property type="entry name" value="D21N6MTFRASE"/>
</dbReference>
<reference evidence="6" key="1">
    <citation type="submission" date="2022-01" db="EMBL/GenBank/DDBJ databases">
        <title>Gordonia xiamenensis sp. nov., isolated from surface seawater in Xiamen.</title>
        <authorList>
            <person name="He Y.F."/>
        </authorList>
    </citation>
    <scope>NUCLEOTIDE SEQUENCE</scope>
    <source>
        <strain evidence="6">GW1C4-4</strain>
    </source>
</reference>
<evidence type="ECO:0000256" key="1">
    <source>
        <dbReference type="ARBA" id="ARBA00006594"/>
    </source>
</evidence>
<feature type="domain" description="DNA methylase N-4/N-6" evidence="5">
    <location>
        <begin position="121"/>
        <end position="452"/>
    </location>
</feature>
<dbReference type="InterPro" id="IPR002295">
    <property type="entry name" value="N4/N6-MTase_EcoPI_Mod-like"/>
</dbReference>
<dbReference type="Pfam" id="PF01555">
    <property type="entry name" value="N6_N4_Mtase"/>
    <property type="match status" value="1"/>
</dbReference>
<gene>
    <name evidence="6" type="ORF">L1892_01075</name>
</gene>
<evidence type="ECO:0000313" key="7">
    <source>
        <dbReference type="Proteomes" id="UP001108089"/>
    </source>
</evidence>
<dbReference type="PIRSF" id="PIRSF015855">
    <property type="entry name" value="TypeIII_Mtase_mKpnI"/>
    <property type="match status" value="1"/>
</dbReference>
<comment type="caution">
    <text evidence="6">The sequence shown here is derived from an EMBL/GenBank/DDBJ whole genome shotgun (WGS) entry which is preliminary data.</text>
</comment>
<dbReference type="RefSeq" id="WP_235721597.1">
    <property type="nucleotide sequence ID" value="NZ_JAKGCU010000001.1"/>
</dbReference>
<organism evidence="6 7">
    <name type="scientific">Gordonia tangerina</name>
    <dbReference type="NCBI Taxonomy" id="2911060"/>
    <lineage>
        <taxon>Bacteria</taxon>
        <taxon>Bacillati</taxon>
        <taxon>Actinomycetota</taxon>
        <taxon>Actinomycetes</taxon>
        <taxon>Mycobacteriales</taxon>
        <taxon>Gordoniaceae</taxon>
        <taxon>Gordonia</taxon>
    </lineage>
</organism>
<keyword evidence="3" id="KW-0808">Transferase</keyword>
<evidence type="ECO:0000256" key="3">
    <source>
        <dbReference type="ARBA" id="ARBA00022679"/>
    </source>
</evidence>
<dbReference type="SUPFAM" id="SSF53335">
    <property type="entry name" value="S-adenosyl-L-methionine-dependent methyltransferases"/>
    <property type="match status" value="1"/>
</dbReference>
<dbReference type="EMBL" id="JAKGCU010000001">
    <property type="protein sequence ID" value="MCF3936974.1"/>
    <property type="molecule type" value="Genomic_DNA"/>
</dbReference>
<dbReference type="InterPro" id="IPR002052">
    <property type="entry name" value="DNA_methylase_N6_adenine_CS"/>
</dbReference>
<comment type="similarity">
    <text evidence="1">Belongs to the N(4)/N(6)-methyltransferase family.</text>
</comment>
<evidence type="ECO:0000256" key="2">
    <source>
        <dbReference type="ARBA" id="ARBA00022603"/>
    </source>
</evidence>
<keyword evidence="2" id="KW-0489">Methyltransferase</keyword>
<dbReference type="InterPro" id="IPR029063">
    <property type="entry name" value="SAM-dependent_MTases_sf"/>
</dbReference>
<sequence length="643" mass="71713">MDKLRMTSPDLTDTNIDKIAELFPSVVTETLGADGSPRKAIDFDLLRQELSDHVVEGPQERYRLDWPGKRAAAFAANAPIAKTLRPVREESVDFDTTKNLFIEGDNLEALKLLQESYLGKVKLIYIDPPYNTGNDFVYNDDFAETKDEYLLRSGQTDESGASLVANPESNGRFHSDWLSMLYPRLKLARNLLTDDGVLVISIDDNESANLRKIGDEIFGTRNFVAQVAVQVNPRGRHLDRFVAKTHESLMIFVRNSAAESIKGIAKAGRMADEYQRSDDGGPFRLLGLRNRNQAFNPQTRPNLYFPLFVEPSTGRVSTERTGEFHVEVLPDAPDGTQTCWTWGRERVLRDNALLTAELTGAEWRIFRKDYLYDVNGEVSKTLVKSVWLDGEFTNDYGRKAVKDLFGGAVMDFPKSPKLMKRLLEIATGPECTILDFFAGSSSMAHAVMMANLEDGGRRQFVMVQLDEHTDQNSTAADAGYSTIAELSRERIRRAGASVAESSGIGETGLDIGFRSLHVDSTNMADVLRSPDATDQLTMAELETSVKMDRSGEDLLFQVMLDWGLELTMEIAVEQIDGQEIVTVEDGALIACFDSTVKPELVRTIAEREPLRAVFRDSSFADDARINAEQIFREVSPTTVVKAI</sequence>
<keyword evidence="4" id="KW-0949">S-adenosyl-L-methionine</keyword>
<evidence type="ECO:0000256" key="4">
    <source>
        <dbReference type="ARBA" id="ARBA00022691"/>
    </source>
</evidence>
<accession>A0ABS9DF94</accession>
<protein>
    <submittedName>
        <fullName evidence="6">Site-specific DNA-methyltransferase</fullName>
    </submittedName>
</protein>